<evidence type="ECO:0000313" key="1">
    <source>
        <dbReference type="EMBL" id="MBB5277682.1"/>
    </source>
</evidence>
<comment type="caution">
    <text evidence="1">The sequence shown here is derived from an EMBL/GenBank/DDBJ whole genome shotgun (WGS) entry which is preliminary data.</text>
</comment>
<dbReference type="EMBL" id="JACHGA010000010">
    <property type="protein sequence ID" value="MBB5277682.1"/>
    <property type="molecule type" value="Genomic_DNA"/>
</dbReference>
<name>A0A7W8HT58_9HYPH</name>
<keyword evidence="2" id="KW-1185">Reference proteome</keyword>
<sequence>MEQYASTGVAFAGWQPEGRFAVAADMLNAERG</sequence>
<evidence type="ECO:0000313" key="2">
    <source>
        <dbReference type="Proteomes" id="UP000550895"/>
    </source>
</evidence>
<dbReference type="Proteomes" id="UP000550895">
    <property type="component" value="Unassembled WGS sequence"/>
</dbReference>
<protein>
    <submittedName>
        <fullName evidence="1">Uncharacterized protein</fullName>
    </submittedName>
</protein>
<dbReference type="AlphaFoldDB" id="A0A7W8HT58"/>
<organism evidence="1 2">
    <name type="scientific">Rhizobium rosettiformans</name>
    <dbReference type="NCBI Taxonomy" id="1368430"/>
    <lineage>
        <taxon>Bacteria</taxon>
        <taxon>Pseudomonadati</taxon>
        <taxon>Pseudomonadota</taxon>
        <taxon>Alphaproteobacteria</taxon>
        <taxon>Hyphomicrobiales</taxon>
        <taxon>Rhizobiaceae</taxon>
        <taxon>Rhizobium/Agrobacterium group</taxon>
        <taxon>Rhizobium</taxon>
    </lineage>
</organism>
<accession>A0A7W8HT58</accession>
<gene>
    <name evidence="1" type="ORF">HNR26_003763</name>
</gene>
<reference evidence="1 2" key="1">
    <citation type="submission" date="2020-08" db="EMBL/GenBank/DDBJ databases">
        <title>Genomic Encyclopedia of Type Strains, Phase IV (KMG-IV): sequencing the most valuable type-strain genomes for metagenomic binning, comparative biology and taxonomic classification.</title>
        <authorList>
            <person name="Goeker M."/>
        </authorList>
    </citation>
    <scope>NUCLEOTIDE SEQUENCE [LARGE SCALE GENOMIC DNA]</scope>
    <source>
        <strain evidence="1 2">DSM 26376</strain>
    </source>
</reference>
<proteinExistence type="predicted"/>